<dbReference type="Proteomes" id="UP000035425">
    <property type="component" value="Unassembled WGS sequence"/>
</dbReference>
<accession>A0ABR5F1R3</accession>
<proteinExistence type="predicted"/>
<dbReference type="EMBL" id="JWIO01000028">
    <property type="protein sequence ID" value="KLL10656.1"/>
    <property type="molecule type" value="Genomic_DNA"/>
</dbReference>
<sequence>MALRDKLTERAQPYLAPGEKVQHVFLAQTGPTPYFFLLTTLIIFWIDYRIVIVTDQSILVLRAGKLVPSKPKGDTPLARLPRQTVLGPLSGLWGKTEATGEKLNVHKRFHKDIAAADAAIGSAS</sequence>
<gene>
    <name evidence="2" type="ORF">FrCorBMG51_16945</name>
</gene>
<protein>
    <recommendedName>
        <fullName evidence="4">PH domain-containing protein</fullName>
    </recommendedName>
</protein>
<evidence type="ECO:0000313" key="2">
    <source>
        <dbReference type="EMBL" id="KLL10656.1"/>
    </source>
</evidence>
<feature type="transmembrane region" description="Helical" evidence="1">
    <location>
        <begin position="34"/>
        <end position="52"/>
    </location>
</feature>
<evidence type="ECO:0000256" key="1">
    <source>
        <dbReference type="SAM" id="Phobius"/>
    </source>
</evidence>
<keyword evidence="1" id="KW-1133">Transmembrane helix</keyword>
<name>A0ABR5F1R3_9ACTN</name>
<evidence type="ECO:0008006" key="4">
    <source>
        <dbReference type="Google" id="ProtNLM"/>
    </source>
</evidence>
<keyword evidence="3" id="KW-1185">Reference proteome</keyword>
<keyword evidence="1" id="KW-0812">Transmembrane</keyword>
<reference evidence="2 3" key="1">
    <citation type="submission" date="2014-12" db="EMBL/GenBank/DDBJ databases">
        <title>Frankia sp. BMG5.1 draft genome.</title>
        <authorList>
            <person name="Gtari M."/>
            <person name="Ghodhbane-Gtari F."/>
            <person name="Nouioui I."/>
            <person name="Ktari A."/>
            <person name="Hezbri K."/>
            <person name="Mimouni W."/>
            <person name="Sbissi I."/>
            <person name="Ayari A."/>
            <person name="Yamanaka T."/>
            <person name="Normand P."/>
            <person name="Tisa L.S."/>
            <person name="Boudabous A."/>
        </authorList>
    </citation>
    <scope>NUCLEOTIDE SEQUENCE [LARGE SCALE GENOMIC DNA]</scope>
    <source>
        <strain evidence="2 3">BMG5.1</strain>
    </source>
</reference>
<comment type="caution">
    <text evidence="2">The sequence shown here is derived from an EMBL/GenBank/DDBJ whole genome shotgun (WGS) entry which is preliminary data.</text>
</comment>
<evidence type="ECO:0000313" key="3">
    <source>
        <dbReference type="Proteomes" id="UP000035425"/>
    </source>
</evidence>
<dbReference type="RefSeq" id="WP_047224005.1">
    <property type="nucleotide sequence ID" value="NZ_JWIO01000028.1"/>
</dbReference>
<keyword evidence="1" id="KW-0472">Membrane</keyword>
<organism evidence="2 3">
    <name type="scientific">Protofrankia coriariae</name>
    <dbReference type="NCBI Taxonomy" id="1562887"/>
    <lineage>
        <taxon>Bacteria</taxon>
        <taxon>Bacillati</taxon>
        <taxon>Actinomycetota</taxon>
        <taxon>Actinomycetes</taxon>
        <taxon>Frankiales</taxon>
        <taxon>Frankiaceae</taxon>
        <taxon>Protofrankia</taxon>
    </lineage>
</organism>